<proteinExistence type="inferred from homology"/>
<keyword evidence="2 5" id="KW-0690">Ribosome biogenesis</keyword>
<dbReference type="GO" id="GO:0005829">
    <property type="term" value="C:cytosol"/>
    <property type="evidence" value="ECO:0007669"/>
    <property type="project" value="TreeGrafter"/>
</dbReference>
<keyword evidence="3 5" id="KW-0540">Nuclease</keyword>
<dbReference type="Pfam" id="PF03652">
    <property type="entry name" value="RuvX"/>
    <property type="match status" value="1"/>
</dbReference>
<protein>
    <recommendedName>
        <fullName evidence="5">Putative pre-16S rRNA nuclease</fullName>
        <ecNumber evidence="5">3.1.-.-</ecNumber>
    </recommendedName>
</protein>
<dbReference type="GO" id="GO:0016788">
    <property type="term" value="F:hydrolase activity, acting on ester bonds"/>
    <property type="evidence" value="ECO:0007669"/>
    <property type="project" value="UniProtKB-UniRule"/>
</dbReference>
<dbReference type="STRING" id="419597.SAMN04487957_102452"/>
<evidence type="ECO:0000313" key="7">
    <source>
        <dbReference type="EMBL" id="SDN94116.1"/>
    </source>
</evidence>
<accession>A0A1H0FHN1</accession>
<evidence type="ECO:0000259" key="6">
    <source>
        <dbReference type="SMART" id="SM00732"/>
    </source>
</evidence>
<dbReference type="AlphaFoldDB" id="A0A1H0FHN1"/>
<dbReference type="InterPro" id="IPR012337">
    <property type="entry name" value="RNaseH-like_sf"/>
</dbReference>
<keyword evidence="8" id="KW-1185">Reference proteome</keyword>
<dbReference type="EMBL" id="FNIV01000002">
    <property type="protein sequence ID" value="SDN94116.1"/>
    <property type="molecule type" value="Genomic_DNA"/>
</dbReference>
<dbReference type="Proteomes" id="UP000199075">
    <property type="component" value="Unassembled WGS sequence"/>
</dbReference>
<dbReference type="InterPro" id="IPR037027">
    <property type="entry name" value="YqgF/RNaseH-like_dom_sf"/>
</dbReference>
<dbReference type="GO" id="GO:0004518">
    <property type="term" value="F:nuclease activity"/>
    <property type="evidence" value="ECO:0007669"/>
    <property type="project" value="UniProtKB-KW"/>
</dbReference>
<evidence type="ECO:0000313" key="8">
    <source>
        <dbReference type="Proteomes" id="UP000199075"/>
    </source>
</evidence>
<evidence type="ECO:0000256" key="1">
    <source>
        <dbReference type="ARBA" id="ARBA00022490"/>
    </source>
</evidence>
<keyword evidence="1 5" id="KW-0963">Cytoplasm</keyword>
<dbReference type="EC" id="3.1.-.-" evidence="5"/>
<keyword evidence="4 5" id="KW-0378">Hydrolase</keyword>
<dbReference type="CDD" id="cd16964">
    <property type="entry name" value="YqgF"/>
    <property type="match status" value="1"/>
</dbReference>
<dbReference type="PANTHER" id="PTHR33317:SF4">
    <property type="entry name" value="POLYNUCLEOTIDYL TRANSFERASE, RIBONUCLEASE H-LIKE SUPERFAMILY PROTEIN"/>
    <property type="match status" value="1"/>
</dbReference>
<name>A0A1H0FHN1_9GAMM</name>
<dbReference type="InterPro" id="IPR005227">
    <property type="entry name" value="YqgF"/>
</dbReference>
<dbReference type="SMART" id="SM00732">
    <property type="entry name" value="YqgFc"/>
    <property type="match status" value="1"/>
</dbReference>
<gene>
    <name evidence="7" type="ORF">SAMN04487957_102452</name>
</gene>
<dbReference type="HAMAP" id="MF_00651">
    <property type="entry name" value="Nuclease_YqgF"/>
    <property type="match status" value="1"/>
</dbReference>
<comment type="function">
    <text evidence="5">Could be a nuclease involved in processing of the 5'-end of pre-16S rRNA.</text>
</comment>
<comment type="similarity">
    <text evidence="5">Belongs to the YqgF HJR family.</text>
</comment>
<dbReference type="SUPFAM" id="SSF53098">
    <property type="entry name" value="Ribonuclease H-like"/>
    <property type="match status" value="1"/>
</dbReference>
<feature type="domain" description="YqgF/RNase H-like" evidence="6">
    <location>
        <begin position="7"/>
        <end position="107"/>
    </location>
</feature>
<evidence type="ECO:0000256" key="2">
    <source>
        <dbReference type="ARBA" id="ARBA00022517"/>
    </source>
</evidence>
<dbReference type="GO" id="GO:0000967">
    <property type="term" value="P:rRNA 5'-end processing"/>
    <property type="evidence" value="ECO:0007669"/>
    <property type="project" value="UniProtKB-UniRule"/>
</dbReference>
<dbReference type="NCBIfam" id="TIGR00250">
    <property type="entry name" value="RNAse_H_YqgF"/>
    <property type="match status" value="1"/>
</dbReference>
<organism evidence="7 8">
    <name type="scientific">Halomonas shengliensis</name>
    <dbReference type="NCBI Taxonomy" id="419597"/>
    <lineage>
        <taxon>Bacteria</taxon>
        <taxon>Pseudomonadati</taxon>
        <taxon>Pseudomonadota</taxon>
        <taxon>Gammaproteobacteria</taxon>
        <taxon>Oceanospirillales</taxon>
        <taxon>Halomonadaceae</taxon>
        <taxon>Halomonas</taxon>
    </lineage>
</organism>
<dbReference type="InterPro" id="IPR006641">
    <property type="entry name" value="YqgF/RNaseH-like_dom"/>
</dbReference>
<sequence length="152" mass="16770">MARPGERLILGFDFGTRRIGVAVGNELLGSARELEPLPAREGIPDWARVARLVEEWRPDLFVVGLPLTADGEEQEMSTRARKFGKRLFGRYGVPCEMVDERGSTGEAKAIARARGQHRSWRDEGVDGISAVLIVERWFAAREGLPRAGTPGS</sequence>
<dbReference type="Gene3D" id="3.30.420.140">
    <property type="entry name" value="YqgF/RNase H-like domain"/>
    <property type="match status" value="1"/>
</dbReference>
<comment type="subcellular location">
    <subcellularLocation>
        <location evidence="5">Cytoplasm</location>
    </subcellularLocation>
</comment>
<reference evidence="8" key="1">
    <citation type="submission" date="2016-10" db="EMBL/GenBank/DDBJ databases">
        <authorList>
            <person name="Varghese N."/>
            <person name="Submissions S."/>
        </authorList>
    </citation>
    <scope>NUCLEOTIDE SEQUENCE [LARGE SCALE GENOMIC DNA]</scope>
    <source>
        <strain evidence="8">CGMCC 1.6444</strain>
    </source>
</reference>
<evidence type="ECO:0000256" key="3">
    <source>
        <dbReference type="ARBA" id="ARBA00022722"/>
    </source>
</evidence>
<evidence type="ECO:0000256" key="5">
    <source>
        <dbReference type="HAMAP-Rule" id="MF_00651"/>
    </source>
</evidence>
<evidence type="ECO:0000256" key="4">
    <source>
        <dbReference type="ARBA" id="ARBA00022801"/>
    </source>
</evidence>
<dbReference type="PANTHER" id="PTHR33317">
    <property type="entry name" value="POLYNUCLEOTIDYL TRANSFERASE, RIBONUCLEASE H-LIKE SUPERFAMILY PROTEIN"/>
    <property type="match status" value="1"/>
</dbReference>
<dbReference type="RefSeq" id="WP_089677286.1">
    <property type="nucleotide sequence ID" value="NZ_FNIV01000002.1"/>
</dbReference>
<dbReference type="OrthoDB" id="9796140at2"/>